<dbReference type="Proteomes" id="UP001515683">
    <property type="component" value="Unassembled WGS sequence"/>
</dbReference>
<organism evidence="2 3">
    <name type="scientific">Candidatus Pantoea multigeneris</name>
    <dbReference type="NCBI Taxonomy" id="2608357"/>
    <lineage>
        <taxon>Bacteria</taxon>
        <taxon>Pseudomonadati</taxon>
        <taxon>Pseudomonadota</taxon>
        <taxon>Gammaproteobacteria</taxon>
        <taxon>Enterobacterales</taxon>
        <taxon>Erwiniaceae</taxon>
        <taxon>Pantoea</taxon>
    </lineage>
</organism>
<protein>
    <submittedName>
        <fullName evidence="2">Uncharacterized protein</fullName>
    </submittedName>
</protein>
<name>A0ABX0RA32_9GAMM</name>
<dbReference type="EMBL" id="VWXF01000002">
    <property type="protein sequence ID" value="NIF21197.1"/>
    <property type="molecule type" value="Genomic_DNA"/>
</dbReference>
<gene>
    <name evidence="2" type="ORF">F3J40_06185</name>
</gene>
<keyword evidence="1" id="KW-0812">Transmembrane</keyword>
<evidence type="ECO:0000256" key="1">
    <source>
        <dbReference type="SAM" id="Phobius"/>
    </source>
</evidence>
<feature type="transmembrane region" description="Helical" evidence="1">
    <location>
        <begin position="187"/>
        <end position="208"/>
    </location>
</feature>
<keyword evidence="3" id="KW-1185">Reference proteome</keyword>
<proteinExistence type="predicted"/>
<evidence type="ECO:0000313" key="2">
    <source>
        <dbReference type="EMBL" id="NIF21197.1"/>
    </source>
</evidence>
<dbReference type="RefSeq" id="WP_167013021.1">
    <property type="nucleotide sequence ID" value="NZ_VWXF01000002.1"/>
</dbReference>
<feature type="transmembrane region" description="Helical" evidence="1">
    <location>
        <begin position="158"/>
        <end position="175"/>
    </location>
</feature>
<accession>A0ABX0RA32</accession>
<keyword evidence="1" id="KW-0472">Membrane</keyword>
<sequence>MNHSDYLKWKLDGERHLAMSLEGGVRNLPQEVNNALKNLAGGFERLSWYSSCFTSKYQEVCEELKHEDTRMVSSLKELIGRSNVILDMIALYIECVLQDNTKKTVEDSKSVIIMGTNLAKKIAVGSTVNAGIAYIMAREITRNTKIDLRMRKVLNQRAENFFSFMAVYGYVHKAALSARRLKVLYPFYYEVLYSFNLEMLYFFIEPFLKFVIYKMKFYVTYTLKEKEKHLREAFGL</sequence>
<keyword evidence="1" id="KW-1133">Transmembrane helix</keyword>
<comment type="caution">
    <text evidence="2">The sequence shown here is derived from an EMBL/GenBank/DDBJ whole genome shotgun (WGS) entry which is preliminary data.</text>
</comment>
<reference evidence="2 3" key="1">
    <citation type="journal article" date="2019" name="bioRxiv">
        <title>Bacteria contribute to plant secondary compound degradation in a generalist herbivore system.</title>
        <authorList>
            <person name="Francoeur C.B."/>
            <person name="Khadempour L."/>
            <person name="Moreira-Soto R.D."/>
            <person name="Gotting K."/>
            <person name="Book A.J."/>
            <person name="Pinto-Tomas A.A."/>
            <person name="Keefover-Ring K."/>
            <person name="Currie C.R."/>
        </authorList>
    </citation>
    <scope>NUCLEOTIDE SEQUENCE [LARGE SCALE GENOMIC DNA]</scope>
    <source>
        <strain evidence="2">Acro-835</strain>
    </source>
</reference>
<evidence type="ECO:0000313" key="3">
    <source>
        <dbReference type="Proteomes" id="UP001515683"/>
    </source>
</evidence>